<sequence length="35" mass="4428">MVLFYMGIVMKNKEIEFPIKKKNFYYFKMIDELFE</sequence>
<accession>W5SFZ0</accession>
<dbReference type="HOGENOM" id="CLU_3363660_0_0_12"/>
<gene>
    <name evidence="1" type="ORF">BOM_1252</name>
</gene>
<dbReference type="EMBL" id="CP004235">
    <property type="protein sequence ID" value="AHH05795.1"/>
    <property type="molecule type" value="Genomic_DNA"/>
</dbReference>
<proteinExistence type="predicted"/>
<protein>
    <submittedName>
        <fullName evidence="1">Uncharacterized protein</fullName>
    </submittedName>
</protein>
<keyword evidence="1" id="KW-0614">Plasmid</keyword>
<organism evidence="1">
    <name type="scientific">Borrelia miyamotoi FR64b</name>
    <dbReference type="NCBI Taxonomy" id="1292392"/>
    <lineage>
        <taxon>Bacteria</taxon>
        <taxon>Pseudomonadati</taxon>
        <taxon>Spirochaetota</taxon>
        <taxon>Spirochaetia</taxon>
        <taxon>Spirochaetales</taxon>
        <taxon>Borreliaceae</taxon>
        <taxon>Borrelia</taxon>
    </lineage>
</organism>
<geneLocation type="plasmid" evidence="1">
    <name>unnamed</name>
</geneLocation>
<evidence type="ECO:0000313" key="1">
    <source>
        <dbReference type="EMBL" id="AHH05795.1"/>
    </source>
</evidence>
<dbReference type="AlphaFoldDB" id="W5SFZ0"/>
<name>W5SFZ0_9SPIR</name>
<reference evidence="1" key="1">
    <citation type="submission" date="2013-02" db="EMBL/GenBank/DDBJ databases">
        <title>Comparative genomics of Borrelia species.</title>
        <authorList>
            <person name="Schwan T.G."/>
            <person name="Raffel S.J."/>
            <person name="Porcella S.F."/>
        </authorList>
    </citation>
    <scope>NUCLEOTIDE SEQUENCE</scope>
    <source>
        <strain evidence="1">FR64b</strain>
        <plasmid evidence="1">unnamed</plasmid>
    </source>
</reference>